<keyword evidence="1" id="KW-0472">Membrane</keyword>
<evidence type="ECO:0000256" key="1">
    <source>
        <dbReference type="SAM" id="Phobius"/>
    </source>
</evidence>
<accession>A0A0F9M3C7</accession>
<gene>
    <name evidence="2" type="ORF">LCGC14_1123420</name>
</gene>
<comment type="caution">
    <text evidence="2">The sequence shown here is derived from an EMBL/GenBank/DDBJ whole genome shotgun (WGS) entry which is preliminary data.</text>
</comment>
<sequence length="180" mass="20153">MPQLLEIETGYTIPELAQFAFYEQWVNGTIFGESVLTEGFPTQTDYPIYGPPFFEVGLQAAPTGLSVLQFIALWNESSDYSLVTLRGIIKWYKAKSGNLIYDEQKLNNGALTNIQIDAILMLLPRFRDILVNKLAKQELNLLMELYNLENTIFIGLGVGGASLAALGIVIFILSRRKTEI</sequence>
<evidence type="ECO:0000313" key="2">
    <source>
        <dbReference type="EMBL" id="KKN01870.1"/>
    </source>
</evidence>
<organism evidence="2">
    <name type="scientific">marine sediment metagenome</name>
    <dbReference type="NCBI Taxonomy" id="412755"/>
    <lineage>
        <taxon>unclassified sequences</taxon>
        <taxon>metagenomes</taxon>
        <taxon>ecological metagenomes</taxon>
    </lineage>
</organism>
<dbReference type="EMBL" id="LAZR01005213">
    <property type="protein sequence ID" value="KKN01870.1"/>
    <property type="molecule type" value="Genomic_DNA"/>
</dbReference>
<protein>
    <submittedName>
        <fullName evidence="2">Uncharacterized protein</fullName>
    </submittedName>
</protein>
<proteinExistence type="predicted"/>
<reference evidence="2" key="1">
    <citation type="journal article" date="2015" name="Nature">
        <title>Complex archaea that bridge the gap between prokaryotes and eukaryotes.</title>
        <authorList>
            <person name="Spang A."/>
            <person name="Saw J.H."/>
            <person name="Jorgensen S.L."/>
            <person name="Zaremba-Niedzwiedzka K."/>
            <person name="Martijn J."/>
            <person name="Lind A.E."/>
            <person name="van Eijk R."/>
            <person name="Schleper C."/>
            <person name="Guy L."/>
            <person name="Ettema T.J."/>
        </authorList>
    </citation>
    <scope>NUCLEOTIDE SEQUENCE</scope>
</reference>
<name>A0A0F9M3C7_9ZZZZ</name>
<dbReference type="AlphaFoldDB" id="A0A0F9M3C7"/>
<keyword evidence="1" id="KW-1133">Transmembrane helix</keyword>
<feature type="transmembrane region" description="Helical" evidence="1">
    <location>
        <begin position="152"/>
        <end position="173"/>
    </location>
</feature>
<keyword evidence="1" id="KW-0812">Transmembrane</keyword>